<proteinExistence type="predicted"/>
<evidence type="ECO:0000313" key="1">
    <source>
        <dbReference type="EMBL" id="KAL0105449.1"/>
    </source>
</evidence>
<dbReference type="EMBL" id="JADYXP020000019">
    <property type="protein sequence ID" value="KAL0105449.1"/>
    <property type="molecule type" value="Genomic_DNA"/>
</dbReference>
<name>A0AAW2ESR0_9HYME</name>
<protein>
    <submittedName>
        <fullName evidence="1">Uncharacterized protein</fullName>
    </submittedName>
</protein>
<accession>A0AAW2ESR0</accession>
<gene>
    <name evidence="1" type="ORF">PUN28_016841</name>
</gene>
<reference evidence="1 2" key="1">
    <citation type="submission" date="2023-03" db="EMBL/GenBank/DDBJ databases">
        <title>High recombination rates correlate with genetic variation in Cardiocondyla obscurior ants.</title>
        <authorList>
            <person name="Errbii M."/>
        </authorList>
    </citation>
    <scope>NUCLEOTIDE SEQUENCE [LARGE SCALE GENOMIC DNA]</scope>
    <source>
        <strain evidence="1">Alpha-2009</strain>
        <tissue evidence="1">Whole body</tissue>
    </source>
</reference>
<dbReference type="AlphaFoldDB" id="A0AAW2ESR0"/>
<evidence type="ECO:0000313" key="2">
    <source>
        <dbReference type="Proteomes" id="UP001430953"/>
    </source>
</evidence>
<keyword evidence="2" id="KW-1185">Reference proteome</keyword>
<organism evidence="1 2">
    <name type="scientific">Cardiocondyla obscurior</name>
    <dbReference type="NCBI Taxonomy" id="286306"/>
    <lineage>
        <taxon>Eukaryota</taxon>
        <taxon>Metazoa</taxon>
        <taxon>Ecdysozoa</taxon>
        <taxon>Arthropoda</taxon>
        <taxon>Hexapoda</taxon>
        <taxon>Insecta</taxon>
        <taxon>Pterygota</taxon>
        <taxon>Neoptera</taxon>
        <taxon>Endopterygota</taxon>
        <taxon>Hymenoptera</taxon>
        <taxon>Apocrita</taxon>
        <taxon>Aculeata</taxon>
        <taxon>Formicoidea</taxon>
        <taxon>Formicidae</taxon>
        <taxon>Myrmicinae</taxon>
        <taxon>Cardiocondyla</taxon>
    </lineage>
</organism>
<sequence length="164" mass="19505">MSYVTNKLSLGDGKPYYYFLIKNISVHHRLLYKKITSFKINLHRQLHNINFPRHKFEYSNSSASVSGGAYSRGEAHETSRYSHQKCRKFSNAKKWYKLQCAMECNWFYGDGWSGRVWHGDWIGEFLQTTFPDGNYVFCIRVMHKLLSFYSLFSWREMNNVLLDT</sequence>
<dbReference type="Proteomes" id="UP001430953">
    <property type="component" value="Unassembled WGS sequence"/>
</dbReference>
<comment type="caution">
    <text evidence="1">The sequence shown here is derived from an EMBL/GenBank/DDBJ whole genome shotgun (WGS) entry which is preliminary data.</text>
</comment>